<protein>
    <submittedName>
        <fullName evidence="1">Uncharacterized protein</fullName>
    </submittedName>
</protein>
<dbReference type="Proteomes" id="UP001165960">
    <property type="component" value="Unassembled WGS sequence"/>
</dbReference>
<accession>A0ACC2SGQ8</accession>
<keyword evidence="2" id="KW-1185">Reference proteome</keyword>
<comment type="caution">
    <text evidence="1">The sequence shown here is derived from an EMBL/GenBank/DDBJ whole genome shotgun (WGS) entry which is preliminary data.</text>
</comment>
<evidence type="ECO:0000313" key="2">
    <source>
        <dbReference type="Proteomes" id="UP001165960"/>
    </source>
</evidence>
<sequence>MNLFTFALLSIAVLFSRDVLGLAECGKEGQTIEASSLGSCEVLLGNLNAHNVSELHVLKEIKGALYIKAPFNATRAFKVFNLTIQDIRYKYLNFKLVEVQVLTIIDARGTTLYFENEPEEFKLLQTRNLKVRGMTGSRLKKLEIHDSDIPFPLAGSTSIRSISISNTKFPKGFLDNLRFAGSVYLHQISTQSVQLLLVTVDDLEMDIVMDYGQRDRKISLPNLVSVKGKLQIGSYVNELIAPKLQTARLNITTDLDKLEIPKTLTWSGTAYFNSKDFCEKYAYAFRDLQFETKPRCSLCSMSSFTITPQNHHLISLCEYIAGSIVINQLSPPEISINTIKNVSGSITIDSFAGNIQSKSLRKIPKKFTITNSSLRGTLLSNLKTVKSLNLVKISDDMSFNSLNITHSIEVYNSSMDAILGLAPVALESLTISNCTKLWNFSLKSLKHAKAISLSSLTILDLKSHFSGSLNISECLSLKKLRFSNVDIGFSIFPGTLTLESNHNLCEIKFHCQEYLAAPVINIDNKKTHTITFYGMQLDFSLLQHVKGKHTYFNSNLLAYLSSTQPEIQHIERALRSTVSHQLTDKTAEGSPEGSSEGVGQKLNPALKNYLKVYIFICIPLSLLGLILLVLYLK</sequence>
<organism evidence="1 2">
    <name type="scientific">Entomophthora muscae</name>
    <dbReference type="NCBI Taxonomy" id="34485"/>
    <lineage>
        <taxon>Eukaryota</taxon>
        <taxon>Fungi</taxon>
        <taxon>Fungi incertae sedis</taxon>
        <taxon>Zoopagomycota</taxon>
        <taxon>Entomophthoromycotina</taxon>
        <taxon>Entomophthoromycetes</taxon>
        <taxon>Entomophthorales</taxon>
        <taxon>Entomophthoraceae</taxon>
        <taxon>Entomophthora</taxon>
    </lineage>
</organism>
<reference evidence="1" key="1">
    <citation type="submission" date="2022-04" db="EMBL/GenBank/DDBJ databases">
        <title>Genome of the entomopathogenic fungus Entomophthora muscae.</title>
        <authorList>
            <person name="Elya C."/>
            <person name="Lovett B.R."/>
            <person name="Lee E."/>
            <person name="Macias A.M."/>
            <person name="Hajek A.E."/>
            <person name="De Bivort B.L."/>
            <person name="Kasson M.T."/>
            <person name="De Fine Licht H.H."/>
            <person name="Stajich J.E."/>
        </authorList>
    </citation>
    <scope>NUCLEOTIDE SEQUENCE</scope>
    <source>
        <strain evidence="1">Berkeley</strain>
    </source>
</reference>
<name>A0ACC2SGQ8_9FUNG</name>
<dbReference type="EMBL" id="QTSX02005064">
    <property type="protein sequence ID" value="KAJ9061483.1"/>
    <property type="molecule type" value="Genomic_DNA"/>
</dbReference>
<evidence type="ECO:0000313" key="1">
    <source>
        <dbReference type="EMBL" id="KAJ9061483.1"/>
    </source>
</evidence>
<gene>
    <name evidence="1" type="ORF">DSO57_1020198</name>
</gene>
<proteinExistence type="predicted"/>